<evidence type="ECO:0000256" key="1">
    <source>
        <dbReference type="ARBA" id="ARBA00004294"/>
    </source>
</evidence>
<accession>A0AAE8ZXM2</accession>
<dbReference type="Pfam" id="PF10265">
    <property type="entry name" value="Miga"/>
    <property type="match status" value="1"/>
</dbReference>
<dbReference type="AlphaFoldDB" id="A0AAE8ZXM2"/>
<gene>
    <name evidence="8" type="ORF">L3Y34_007743</name>
</gene>
<protein>
    <submittedName>
        <fullName evidence="8">Uncharacterized protein</fullName>
    </submittedName>
</protein>
<dbReference type="PANTHER" id="PTHR21508">
    <property type="entry name" value="MITOGUARDIN"/>
    <property type="match status" value="1"/>
</dbReference>
<evidence type="ECO:0000256" key="6">
    <source>
        <dbReference type="ARBA" id="ARBA00023128"/>
    </source>
</evidence>
<dbReference type="GO" id="GO:0008053">
    <property type="term" value="P:mitochondrial fusion"/>
    <property type="evidence" value="ECO:0007669"/>
    <property type="project" value="InterPro"/>
</dbReference>
<comment type="similarity">
    <text evidence="2">Belongs to the mitoguardin family.</text>
</comment>
<sequence length="115" mass="13369">MSRNPHNILDAEDRLTSTAYSKSFITLLTLLNALKDEHKRVWLAKCGRTLLADFIRHTKQDPVKFFNAYDEMLEYVSNDRNQEQLRQDVEGRGVCETGFYDVAPSILSFWTHSKT</sequence>
<keyword evidence="7" id="KW-0472">Membrane</keyword>
<evidence type="ECO:0000256" key="3">
    <source>
        <dbReference type="ARBA" id="ARBA00022692"/>
    </source>
</evidence>
<keyword evidence="3" id="KW-0812">Transmembrane</keyword>
<keyword evidence="6" id="KW-0496">Mitochondrion</keyword>
<evidence type="ECO:0000256" key="2">
    <source>
        <dbReference type="ARBA" id="ARBA00008969"/>
    </source>
</evidence>
<dbReference type="EMBL" id="CP090895">
    <property type="protein sequence ID" value="ULT88750.1"/>
    <property type="molecule type" value="Genomic_DNA"/>
</dbReference>
<dbReference type="GO" id="GO:0005741">
    <property type="term" value="C:mitochondrial outer membrane"/>
    <property type="evidence" value="ECO:0007669"/>
    <property type="project" value="UniProtKB-SubCell"/>
</dbReference>
<evidence type="ECO:0000256" key="4">
    <source>
        <dbReference type="ARBA" id="ARBA00022787"/>
    </source>
</evidence>
<dbReference type="Proteomes" id="UP000827892">
    <property type="component" value="Chromosome V"/>
</dbReference>
<reference evidence="8 9" key="1">
    <citation type="submission" date="2022-02" db="EMBL/GenBank/DDBJ databases">
        <title>Chromosome-level reference genomes for two strains of Caenorhabditis briggsae: an improved platform for comparative genomics.</title>
        <authorList>
            <person name="Stevens L."/>
            <person name="Andersen E.C."/>
        </authorList>
    </citation>
    <scope>NUCLEOTIDE SEQUENCE [LARGE SCALE GENOMIC DNA]</scope>
    <source>
        <strain evidence="8">QX1410_ONT</strain>
        <tissue evidence="8">Whole-organism</tissue>
    </source>
</reference>
<proteinExistence type="inferred from homology"/>
<keyword evidence="4" id="KW-1000">Mitochondrion outer membrane</keyword>
<keyword evidence="5" id="KW-1133">Transmembrane helix</keyword>
<evidence type="ECO:0000256" key="5">
    <source>
        <dbReference type="ARBA" id="ARBA00022989"/>
    </source>
</evidence>
<organism evidence="8 9">
    <name type="scientific">Caenorhabditis briggsae</name>
    <dbReference type="NCBI Taxonomy" id="6238"/>
    <lineage>
        <taxon>Eukaryota</taxon>
        <taxon>Metazoa</taxon>
        <taxon>Ecdysozoa</taxon>
        <taxon>Nematoda</taxon>
        <taxon>Chromadorea</taxon>
        <taxon>Rhabditida</taxon>
        <taxon>Rhabditina</taxon>
        <taxon>Rhabditomorpha</taxon>
        <taxon>Rhabditoidea</taxon>
        <taxon>Rhabditidae</taxon>
        <taxon>Peloderinae</taxon>
        <taxon>Caenorhabditis</taxon>
    </lineage>
</organism>
<comment type="subcellular location">
    <subcellularLocation>
        <location evidence="1">Mitochondrion outer membrane</location>
    </subcellularLocation>
</comment>
<dbReference type="PANTHER" id="PTHR21508:SF5">
    <property type="entry name" value="MITOGUARDIN"/>
    <property type="match status" value="1"/>
</dbReference>
<dbReference type="InterPro" id="IPR019392">
    <property type="entry name" value="Miga"/>
</dbReference>
<evidence type="ECO:0000313" key="9">
    <source>
        <dbReference type="Proteomes" id="UP000827892"/>
    </source>
</evidence>
<name>A0AAE8ZXM2_CAEBR</name>
<evidence type="ECO:0000256" key="7">
    <source>
        <dbReference type="ARBA" id="ARBA00023136"/>
    </source>
</evidence>
<evidence type="ECO:0000313" key="8">
    <source>
        <dbReference type="EMBL" id="ULT88750.1"/>
    </source>
</evidence>